<keyword evidence="10" id="KW-0627">Porphyrin biosynthesis</keyword>
<keyword evidence="6" id="KW-0949">S-adenosyl-L-methionine</keyword>
<keyword evidence="11" id="KW-0511">Multifunctional enzyme</keyword>
<dbReference type="InterPro" id="IPR006367">
    <property type="entry name" value="Sirohaem_synthase_N"/>
</dbReference>
<organism evidence="16">
    <name type="scientific">uncultured Campylobacterales bacterium</name>
    <dbReference type="NCBI Taxonomy" id="352960"/>
    <lineage>
        <taxon>Bacteria</taxon>
        <taxon>Pseudomonadati</taxon>
        <taxon>Campylobacterota</taxon>
        <taxon>Epsilonproteobacteria</taxon>
        <taxon>Campylobacterales</taxon>
        <taxon>environmental samples</taxon>
    </lineage>
</organism>
<dbReference type="UniPathway" id="UPA00262">
    <property type="reaction ID" value="UER00211"/>
</dbReference>
<keyword evidence="7" id="KW-0560">Oxidoreductase</keyword>
<dbReference type="SUPFAM" id="SSF51735">
    <property type="entry name" value="NAD(P)-binding Rossmann-fold domains"/>
    <property type="match status" value="1"/>
</dbReference>
<name>A0A6S6SE77_9BACT</name>
<dbReference type="GO" id="GO:0051287">
    <property type="term" value="F:NAD binding"/>
    <property type="evidence" value="ECO:0007669"/>
    <property type="project" value="InterPro"/>
</dbReference>
<keyword evidence="5 16" id="KW-0808">Transferase</keyword>
<dbReference type="GO" id="GO:0004851">
    <property type="term" value="F:uroporphyrin-III C-methyltransferase activity"/>
    <property type="evidence" value="ECO:0007669"/>
    <property type="project" value="UniProtKB-EC"/>
</dbReference>
<evidence type="ECO:0000259" key="15">
    <source>
        <dbReference type="Pfam" id="PF00590"/>
    </source>
</evidence>
<dbReference type="PANTHER" id="PTHR45790:SF3">
    <property type="entry name" value="S-ADENOSYL-L-METHIONINE-DEPENDENT UROPORPHYRINOGEN III METHYLTRANSFERASE, CHLOROPLASTIC"/>
    <property type="match status" value="1"/>
</dbReference>
<evidence type="ECO:0000256" key="9">
    <source>
        <dbReference type="ARBA" id="ARBA00023239"/>
    </source>
</evidence>
<keyword evidence="9" id="KW-0456">Lyase</keyword>
<dbReference type="GO" id="GO:0009236">
    <property type="term" value="P:cobalamin biosynthetic process"/>
    <property type="evidence" value="ECO:0007669"/>
    <property type="project" value="UniProtKB-KW"/>
</dbReference>
<dbReference type="SUPFAM" id="SSF53790">
    <property type="entry name" value="Tetrapyrrole methylase"/>
    <property type="match status" value="1"/>
</dbReference>
<gene>
    <name evidence="16" type="ORF">HELGO_WM11081</name>
</gene>
<evidence type="ECO:0000256" key="8">
    <source>
        <dbReference type="ARBA" id="ARBA00023027"/>
    </source>
</evidence>
<dbReference type="InterPro" id="IPR014776">
    <property type="entry name" value="4pyrrole_Mease_sub2"/>
</dbReference>
<dbReference type="Pfam" id="PF13241">
    <property type="entry name" value="NAD_binding_7"/>
    <property type="match status" value="1"/>
</dbReference>
<sequence length="412" mass="45741">MSFPITLTNPKVLLIGAGKIGFKRATSLQKNGIVFEVISSNFDENFHKLDVKKTIKNFEISDARDYNIVVDSTGSKKVLDLLLEEKQKRFLLINVSADQKYCDFFFSSILYYGKLKIAVTSGGSSPSVIKVVKQKISEIIPEKIETLCEESSQDRLNGIINKEKTELKTKRLFNPIYLIGCGLGDVELLSIKAYKIIQNLDVVFYDNLISKEILEIIPKSTEKIFVGKSKNNHSLVQGEINNLLLKYAKSGKKIARLKSGDPYIFGRGYEEYEFLTSHDFSVEVISGISSAIAGPSLANIPLTHRGVSNSFSVVSAHLKDGAINLYWMDLLKREKHTTVVLMGLSCAKYIEAEAKNQNIDMNYKVAIVGSASRTNQVVIKTTIANLHEKSRGVSSPAILIFGDVTQLKGLSI</sequence>
<feature type="active site" description="Proton donor" evidence="14">
    <location>
        <position position="228"/>
    </location>
</feature>
<reference evidence="16" key="1">
    <citation type="submission" date="2020-01" db="EMBL/GenBank/DDBJ databases">
        <authorList>
            <person name="Meier V. D."/>
            <person name="Meier V D."/>
        </authorList>
    </citation>
    <scope>NUCLEOTIDE SEQUENCE</scope>
    <source>
        <strain evidence="16">HLG_WM_MAG_12</strain>
    </source>
</reference>
<keyword evidence="3" id="KW-0169">Cobalamin biosynthesis</keyword>
<evidence type="ECO:0000256" key="13">
    <source>
        <dbReference type="ARBA" id="ARBA00047561"/>
    </source>
</evidence>
<evidence type="ECO:0000256" key="6">
    <source>
        <dbReference type="ARBA" id="ARBA00022691"/>
    </source>
</evidence>
<dbReference type="GO" id="GO:0043115">
    <property type="term" value="F:precorrin-2 dehydrogenase activity"/>
    <property type="evidence" value="ECO:0007669"/>
    <property type="project" value="UniProtKB-EC"/>
</dbReference>
<dbReference type="NCBIfam" id="TIGR01469">
    <property type="entry name" value="cobA_cysG_Cterm"/>
    <property type="match status" value="1"/>
</dbReference>
<dbReference type="NCBIfam" id="TIGR01470">
    <property type="entry name" value="cysG_Nterm"/>
    <property type="match status" value="1"/>
</dbReference>
<dbReference type="InterPro" id="IPR036291">
    <property type="entry name" value="NAD(P)-bd_dom_sf"/>
</dbReference>
<dbReference type="InterPro" id="IPR035996">
    <property type="entry name" value="4pyrrol_Methylase_sf"/>
</dbReference>
<feature type="domain" description="Tetrapyrrole methylase" evidence="15">
    <location>
        <begin position="176"/>
        <end position="386"/>
    </location>
</feature>
<dbReference type="InterPro" id="IPR006366">
    <property type="entry name" value="CobA/CysG_C"/>
</dbReference>
<evidence type="ECO:0000256" key="2">
    <source>
        <dbReference type="ARBA" id="ARBA00005879"/>
    </source>
</evidence>
<comment type="similarity">
    <text evidence="2">Belongs to the precorrin methyltransferase family.</text>
</comment>
<evidence type="ECO:0000256" key="7">
    <source>
        <dbReference type="ARBA" id="ARBA00023002"/>
    </source>
</evidence>
<dbReference type="Pfam" id="PF00590">
    <property type="entry name" value="TP_methylase"/>
    <property type="match status" value="1"/>
</dbReference>
<evidence type="ECO:0000256" key="5">
    <source>
        <dbReference type="ARBA" id="ARBA00022679"/>
    </source>
</evidence>
<dbReference type="Gene3D" id="3.40.50.720">
    <property type="entry name" value="NAD(P)-binding Rossmann-like Domain"/>
    <property type="match status" value="1"/>
</dbReference>
<protein>
    <submittedName>
        <fullName evidence="16">Uroporphyrinogen-III methyltransferase (EC)</fullName>
        <ecNumber evidence="16">2.1.1.107</ecNumber>
    </submittedName>
</protein>
<dbReference type="CDD" id="cd11642">
    <property type="entry name" value="SUMT"/>
    <property type="match status" value="1"/>
</dbReference>
<evidence type="ECO:0000313" key="16">
    <source>
        <dbReference type="EMBL" id="CAA6801602.1"/>
    </source>
</evidence>
<dbReference type="EC" id="2.1.1.107" evidence="16"/>
<dbReference type="NCBIfam" id="NF004790">
    <property type="entry name" value="PRK06136.1"/>
    <property type="match status" value="1"/>
</dbReference>
<evidence type="ECO:0000256" key="11">
    <source>
        <dbReference type="ARBA" id="ARBA00023268"/>
    </source>
</evidence>
<dbReference type="SUPFAM" id="SSF75615">
    <property type="entry name" value="Siroheme synthase middle domains-like"/>
    <property type="match status" value="1"/>
</dbReference>
<dbReference type="PANTHER" id="PTHR45790">
    <property type="entry name" value="SIROHEME SYNTHASE-RELATED"/>
    <property type="match status" value="1"/>
</dbReference>
<dbReference type="Gene3D" id="3.40.1010.10">
    <property type="entry name" value="Cobalt-precorrin-4 Transmethylase, Domain 1"/>
    <property type="match status" value="1"/>
</dbReference>
<evidence type="ECO:0000256" key="4">
    <source>
        <dbReference type="ARBA" id="ARBA00022603"/>
    </source>
</evidence>
<dbReference type="InterPro" id="IPR000878">
    <property type="entry name" value="4pyrrol_Mease"/>
</dbReference>
<dbReference type="GO" id="GO:0051266">
    <property type="term" value="F:sirohydrochlorin ferrochelatase activity"/>
    <property type="evidence" value="ECO:0007669"/>
    <property type="project" value="InterPro"/>
</dbReference>
<dbReference type="GO" id="GO:0032259">
    <property type="term" value="P:methylation"/>
    <property type="evidence" value="ECO:0007669"/>
    <property type="project" value="UniProtKB-KW"/>
</dbReference>
<keyword evidence="8" id="KW-0520">NAD</keyword>
<evidence type="ECO:0000256" key="12">
    <source>
        <dbReference type="ARBA" id="ARBA00025705"/>
    </source>
</evidence>
<evidence type="ECO:0000256" key="14">
    <source>
        <dbReference type="PIRSR" id="PIRSR036426-1"/>
    </source>
</evidence>
<comment type="catalytic activity">
    <reaction evidence="13">
        <text>precorrin-2 + NAD(+) = sirohydrochlorin + NADH + 2 H(+)</text>
        <dbReference type="Rhea" id="RHEA:15613"/>
        <dbReference type="ChEBI" id="CHEBI:15378"/>
        <dbReference type="ChEBI" id="CHEBI:57540"/>
        <dbReference type="ChEBI" id="CHEBI:57945"/>
        <dbReference type="ChEBI" id="CHEBI:58351"/>
        <dbReference type="ChEBI" id="CHEBI:58827"/>
        <dbReference type="EC" id="1.3.1.76"/>
    </reaction>
</comment>
<keyword evidence="4 16" id="KW-0489">Methyltransferase</keyword>
<comment type="pathway">
    <text evidence="1">Porphyrin-containing compound metabolism; siroheme biosynthesis; sirohydrochlorin from precorrin-2: step 1/1.</text>
</comment>
<dbReference type="PIRSF" id="PIRSF036426">
    <property type="entry name" value="Sirohaem_synth"/>
    <property type="match status" value="1"/>
</dbReference>
<comment type="pathway">
    <text evidence="12">Porphyrin-containing compound metabolism; siroheme biosynthesis; precorrin-2 from uroporphyrinogen III: step 1/1.</text>
</comment>
<accession>A0A6S6SE77</accession>
<dbReference type="Gene3D" id="3.30.950.10">
    <property type="entry name" value="Methyltransferase, Cobalt-precorrin-4 Transmethylase, Domain 2"/>
    <property type="match status" value="1"/>
</dbReference>
<dbReference type="EMBL" id="CACVAW010000005">
    <property type="protein sequence ID" value="CAA6801602.1"/>
    <property type="molecule type" value="Genomic_DNA"/>
</dbReference>
<feature type="active site" description="Proton acceptor" evidence="14">
    <location>
        <position position="206"/>
    </location>
</feature>
<dbReference type="AlphaFoldDB" id="A0A6S6SE77"/>
<evidence type="ECO:0000256" key="10">
    <source>
        <dbReference type="ARBA" id="ARBA00023244"/>
    </source>
</evidence>
<dbReference type="InterPro" id="IPR012409">
    <property type="entry name" value="Sirohaem_synth"/>
</dbReference>
<evidence type="ECO:0000256" key="1">
    <source>
        <dbReference type="ARBA" id="ARBA00005010"/>
    </source>
</evidence>
<dbReference type="InterPro" id="IPR014777">
    <property type="entry name" value="4pyrrole_Mease_sub1"/>
</dbReference>
<dbReference type="GO" id="GO:0019354">
    <property type="term" value="P:siroheme biosynthetic process"/>
    <property type="evidence" value="ECO:0007669"/>
    <property type="project" value="UniProtKB-UniPathway"/>
</dbReference>
<evidence type="ECO:0000256" key="3">
    <source>
        <dbReference type="ARBA" id="ARBA00022573"/>
    </source>
</evidence>
<dbReference type="FunFam" id="3.40.1010.10:FF:000001">
    <property type="entry name" value="Siroheme synthase"/>
    <property type="match status" value="1"/>
</dbReference>
<proteinExistence type="inferred from homology"/>
<dbReference type="InterPro" id="IPR050161">
    <property type="entry name" value="Siro_Cobalamin_biosynth"/>
</dbReference>